<dbReference type="SUPFAM" id="SSF57850">
    <property type="entry name" value="RING/U-box"/>
    <property type="match status" value="1"/>
</dbReference>
<dbReference type="Proteomes" id="UP000803884">
    <property type="component" value="Unassembled WGS sequence"/>
</dbReference>
<gene>
    <name evidence="9" type="ORF">WHR41_04453</name>
</gene>
<dbReference type="Pfam" id="PF13639">
    <property type="entry name" value="zf-RING_2"/>
    <property type="match status" value="1"/>
</dbReference>
<keyword evidence="5" id="KW-0804">Transcription</keyword>
<keyword evidence="6" id="KW-0863">Zinc-finger</keyword>
<dbReference type="GO" id="GO:0006513">
    <property type="term" value="P:protein monoubiquitination"/>
    <property type="evidence" value="ECO:0007669"/>
    <property type="project" value="TreeGrafter"/>
</dbReference>
<dbReference type="SMART" id="SM00184">
    <property type="entry name" value="RING"/>
    <property type="match status" value="1"/>
</dbReference>
<evidence type="ECO:0000313" key="9">
    <source>
        <dbReference type="EMBL" id="KAL1587278.1"/>
    </source>
</evidence>
<comment type="catalytic activity">
    <reaction evidence="1">
        <text>S-ubiquitinyl-[E2 ubiquitin-conjugating enzyme]-L-cysteine + [acceptor protein]-L-lysine = [E2 ubiquitin-conjugating enzyme]-L-cysteine + N(6)-ubiquitinyl-[acceptor protein]-L-lysine.</text>
        <dbReference type="EC" id="2.3.2.27"/>
    </reaction>
</comment>
<proteinExistence type="predicted"/>
<dbReference type="EC" id="2.3.2.27" evidence="2"/>
<accession>A0AB34KRC4</accession>
<dbReference type="GeneID" id="96005897"/>
<keyword evidence="4" id="KW-0805">Transcription regulation</keyword>
<keyword evidence="6" id="KW-0479">Metal-binding</keyword>
<protein>
    <recommendedName>
        <fullName evidence="2">RING-type E3 ubiquitin transferase</fullName>
        <ecNumber evidence="2">2.3.2.27</ecNumber>
    </recommendedName>
</protein>
<evidence type="ECO:0000256" key="5">
    <source>
        <dbReference type="ARBA" id="ARBA00023163"/>
    </source>
</evidence>
<dbReference type="AlphaFoldDB" id="A0AB34KRC4"/>
<evidence type="ECO:0000313" key="10">
    <source>
        <dbReference type="Proteomes" id="UP000803884"/>
    </source>
</evidence>
<dbReference type="InterPro" id="IPR001841">
    <property type="entry name" value="Znf_RING"/>
</dbReference>
<keyword evidence="6" id="KW-0862">Zinc</keyword>
<dbReference type="PANTHER" id="PTHR46077">
    <property type="entry name" value="E3 UBIQUITIN-PROTEIN LIGASE TOPORS"/>
    <property type="match status" value="1"/>
</dbReference>
<dbReference type="GO" id="GO:0061630">
    <property type="term" value="F:ubiquitin protein ligase activity"/>
    <property type="evidence" value="ECO:0007669"/>
    <property type="project" value="UniProtKB-EC"/>
</dbReference>
<dbReference type="GO" id="GO:0000209">
    <property type="term" value="P:protein polyubiquitination"/>
    <property type="evidence" value="ECO:0007669"/>
    <property type="project" value="TreeGrafter"/>
</dbReference>
<keyword evidence="3" id="KW-0808">Transferase</keyword>
<dbReference type="PROSITE" id="PS50089">
    <property type="entry name" value="ZF_RING_2"/>
    <property type="match status" value="1"/>
</dbReference>
<dbReference type="RefSeq" id="XP_069230383.1">
    <property type="nucleotide sequence ID" value="XM_069373059.1"/>
</dbReference>
<dbReference type="EMBL" id="JAAQHG020000011">
    <property type="protein sequence ID" value="KAL1587278.1"/>
    <property type="molecule type" value="Genomic_DNA"/>
</dbReference>
<evidence type="ECO:0000256" key="6">
    <source>
        <dbReference type="PROSITE-ProRule" id="PRU00175"/>
    </source>
</evidence>
<evidence type="ECO:0000256" key="7">
    <source>
        <dbReference type="SAM" id="MobiDB-lite"/>
    </source>
</evidence>
<name>A0AB34KRC4_9PEZI</name>
<evidence type="ECO:0000256" key="4">
    <source>
        <dbReference type="ARBA" id="ARBA00023015"/>
    </source>
</evidence>
<evidence type="ECO:0000256" key="1">
    <source>
        <dbReference type="ARBA" id="ARBA00000900"/>
    </source>
</evidence>
<organism evidence="9 10">
    <name type="scientific">Cladosporium halotolerans</name>
    <dbReference type="NCBI Taxonomy" id="1052096"/>
    <lineage>
        <taxon>Eukaryota</taxon>
        <taxon>Fungi</taxon>
        <taxon>Dikarya</taxon>
        <taxon>Ascomycota</taxon>
        <taxon>Pezizomycotina</taxon>
        <taxon>Dothideomycetes</taxon>
        <taxon>Dothideomycetidae</taxon>
        <taxon>Cladosporiales</taxon>
        <taxon>Cladosporiaceae</taxon>
        <taxon>Cladosporium</taxon>
    </lineage>
</organism>
<evidence type="ECO:0000259" key="8">
    <source>
        <dbReference type="PROSITE" id="PS50089"/>
    </source>
</evidence>
<dbReference type="PANTHER" id="PTHR46077:SF1">
    <property type="entry name" value="TOP1 BINDING ARGININE_SERINE RICH PROTEIN, E3 UBIQUITIN LIGASE"/>
    <property type="match status" value="1"/>
</dbReference>
<dbReference type="Gene3D" id="3.30.40.10">
    <property type="entry name" value="Zinc/RING finger domain, C3HC4 (zinc finger)"/>
    <property type="match status" value="1"/>
</dbReference>
<dbReference type="GO" id="GO:0008270">
    <property type="term" value="F:zinc ion binding"/>
    <property type="evidence" value="ECO:0007669"/>
    <property type="project" value="UniProtKB-KW"/>
</dbReference>
<comment type="caution">
    <text evidence="9">The sequence shown here is derived from an EMBL/GenBank/DDBJ whole genome shotgun (WGS) entry which is preliminary data.</text>
</comment>
<dbReference type="InterPro" id="IPR013083">
    <property type="entry name" value="Znf_RING/FYVE/PHD"/>
</dbReference>
<evidence type="ECO:0000256" key="2">
    <source>
        <dbReference type="ARBA" id="ARBA00012483"/>
    </source>
</evidence>
<feature type="domain" description="RING-type" evidence="8">
    <location>
        <begin position="43"/>
        <end position="83"/>
    </location>
</feature>
<sequence>MDTKENDGLNNTQPPPVDDFRIRGAAAAAALKRKRNDAGPEPCTICLEAIQERAVAAPCNHLSFDFLCLVQWLQEHTTCPLCKAELKEVHYDWRAPHDYKIYTVEQQAARKTHSTQRLDARPHAAARRRRNDVPWGGHPAAGPSSSTARNHEDPSLARRREVYSRQTPSLHIGANRISQYQNFTPASFAASSALQTRARIFLRRDLRVFSFLDRRPAGANREFLIEYLVAVLKTHDPKGADGQAEELLKDFLGREDARLLLHELDAWLRSPYERLEGWDRHVQYAVGMRGVGSGGKGRRGADGGP</sequence>
<feature type="region of interest" description="Disordered" evidence="7">
    <location>
        <begin position="108"/>
        <end position="156"/>
    </location>
</feature>
<evidence type="ECO:0000256" key="3">
    <source>
        <dbReference type="ARBA" id="ARBA00022679"/>
    </source>
</evidence>
<reference evidence="9 10" key="1">
    <citation type="journal article" date="2020" name="Microbiol. Resour. Announc.">
        <title>Draft Genome Sequence of a Cladosporium Species Isolated from the Mesophotic Ascidian Didemnum maculosum.</title>
        <authorList>
            <person name="Gioti A."/>
            <person name="Siaperas R."/>
            <person name="Nikolaivits E."/>
            <person name="Le Goff G."/>
            <person name="Ouazzani J."/>
            <person name="Kotoulas G."/>
            <person name="Topakas E."/>
        </authorList>
    </citation>
    <scope>NUCLEOTIDE SEQUENCE [LARGE SCALE GENOMIC DNA]</scope>
    <source>
        <strain evidence="9 10">TM138-S3</strain>
    </source>
</reference>
<keyword evidence="10" id="KW-1185">Reference proteome</keyword>